<dbReference type="AlphaFoldDB" id="W1NNB6"/>
<dbReference type="OrthoDB" id="2018140at2759"/>
<evidence type="ECO:0000256" key="1">
    <source>
        <dbReference type="ARBA" id="ARBA00004167"/>
    </source>
</evidence>
<organism evidence="8 9">
    <name type="scientific">Amborella trichopoda</name>
    <dbReference type="NCBI Taxonomy" id="13333"/>
    <lineage>
        <taxon>Eukaryota</taxon>
        <taxon>Viridiplantae</taxon>
        <taxon>Streptophyta</taxon>
        <taxon>Embryophyta</taxon>
        <taxon>Tracheophyta</taxon>
        <taxon>Spermatophyta</taxon>
        <taxon>Magnoliopsida</taxon>
        <taxon>Amborellales</taxon>
        <taxon>Amborellaceae</taxon>
        <taxon>Amborella</taxon>
    </lineage>
</organism>
<dbReference type="STRING" id="13333.W1NNB6"/>
<keyword evidence="2 5" id="KW-0812">Transmembrane</keyword>
<protein>
    <recommendedName>
        <fullName evidence="7">V-type proton ATPase subunit S1/VOA1 transmembrane domain-containing protein</fullName>
    </recommendedName>
</protein>
<dbReference type="Pfam" id="PF20520">
    <property type="entry name" value="Ac45-VOA1_TM"/>
    <property type="match status" value="1"/>
</dbReference>
<dbReference type="OMA" id="FSMAYPY"/>
<dbReference type="HOGENOM" id="CLU_050769_0_0_1"/>
<dbReference type="PANTHER" id="PTHR35285:SF1">
    <property type="entry name" value="2-C-METHYL-D-ERYTHRITOL 4-PHOSPHATE CYTIDYLYLTRANSFERASE"/>
    <property type="match status" value="1"/>
</dbReference>
<comment type="subcellular location">
    <subcellularLocation>
        <location evidence="1">Membrane</location>
        <topology evidence="1">Single-pass membrane protein</topology>
    </subcellularLocation>
</comment>
<evidence type="ECO:0000313" key="9">
    <source>
        <dbReference type="Proteomes" id="UP000017836"/>
    </source>
</evidence>
<evidence type="ECO:0000256" key="5">
    <source>
        <dbReference type="SAM" id="Phobius"/>
    </source>
</evidence>
<keyword evidence="3 5" id="KW-1133">Transmembrane helix</keyword>
<reference evidence="9" key="1">
    <citation type="journal article" date="2013" name="Science">
        <title>The Amborella genome and the evolution of flowering plants.</title>
        <authorList>
            <consortium name="Amborella Genome Project"/>
        </authorList>
    </citation>
    <scope>NUCLEOTIDE SEQUENCE [LARGE SCALE GENOMIC DNA]</scope>
</reference>
<evidence type="ECO:0000256" key="6">
    <source>
        <dbReference type="SAM" id="SignalP"/>
    </source>
</evidence>
<evidence type="ECO:0000313" key="8">
    <source>
        <dbReference type="EMBL" id="ERM97207.1"/>
    </source>
</evidence>
<dbReference type="GO" id="GO:0016020">
    <property type="term" value="C:membrane"/>
    <property type="evidence" value="ECO:0007669"/>
    <property type="project" value="UniProtKB-SubCell"/>
</dbReference>
<dbReference type="Proteomes" id="UP000017836">
    <property type="component" value="Unassembled WGS sequence"/>
</dbReference>
<evidence type="ECO:0000256" key="3">
    <source>
        <dbReference type="ARBA" id="ARBA00022989"/>
    </source>
</evidence>
<gene>
    <name evidence="8" type="ORF">AMTR_s00119p00054590</name>
</gene>
<feature type="chain" id="PRO_5004806816" description="V-type proton ATPase subunit S1/VOA1 transmembrane domain-containing protein" evidence="6">
    <location>
        <begin position="24"/>
        <end position="320"/>
    </location>
</feature>
<dbReference type="PANTHER" id="PTHR35285">
    <property type="entry name" value="2-C-METHYL-D-ERYTHRITOL 4-PHOSPHATE CYTIDYLYLTRANSFERASE"/>
    <property type="match status" value="1"/>
</dbReference>
<dbReference type="InterPro" id="IPR046756">
    <property type="entry name" value="VAS1/VOA1_TM"/>
</dbReference>
<dbReference type="KEGG" id="atr:18425160"/>
<proteinExistence type="predicted"/>
<feature type="transmembrane region" description="Helical" evidence="5">
    <location>
        <begin position="288"/>
        <end position="308"/>
    </location>
</feature>
<keyword evidence="9" id="KW-1185">Reference proteome</keyword>
<name>W1NNB6_AMBTC</name>
<evidence type="ECO:0000256" key="2">
    <source>
        <dbReference type="ARBA" id="ARBA00022692"/>
    </source>
</evidence>
<keyword evidence="4 5" id="KW-0472">Membrane</keyword>
<dbReference type="EMBL" id="KI396540">
    <property type="protein sequence ID" value="ERM97207.1"/>
    <property type="molecule type" value="Genomic_DNA"/>
</dbReference>
<evidence type="ECO:0000259" key="7">
    <source>
        <dbReference type="Pfam" id="PF20520"/>
    </source>
</evidence>
<dbReference type="Gramene" id="ERM97207">
    <property type="protein sequence ID" value="ERM97207"/>
    <property type="gene ID" value="AMTR_s00119p00054590"/>
</dbReference>
<evidence type="ECO:0000256" key="4">
    <source>
        <dbReference type="ARBA" id="ARBA00023136"/>
    </source>
</evidence>
<accession>W1NNB6</accession>
<keyword evidence="6" id="KW-0732">Signal</keyword>
<dbReference type="eggNOG" id="ENOG502QW89">
    <property type="taxonomic scope" value="Eukaryota"/>
</dbReference>
<feature type="signal peptide" evidence="6">
    <location>
        <begin position="1"/>
        <end position="23"/>
    </location>
</feature>
<sequence>MEGSMVVYTTLLFVALSVLLASSFETTAPAFLWSNHLHRSSSLGGKEIVDYHTISMKGLAKSVMSEGGWSNLMCSGRNQDESVDIALVFIGRKLRSSDISRTKHTDSALVELLKVSFTESNFSMAFPYVDVSEENETLENSLISGFLENCEHGLEVSEVALLGSCSIWGKDLKKFVEVNSVKNYVSSRMETRQKGKTDLIVICDEDSISSEEFGLDNTEGKLLAEVIDKVKESGATHTVLYASDPRKSLLQSGHRDLGRFLAESAIGNASNSTCDSVCQIKSSLLEGVFVAIVLLIILISGLCCMMGIQTPTRFETPQES</sequence>
<feature type="domain" description="V-type proton ATPase subunit S1/VOA1 transmembrane" evidence="7">
    <location>
        <begin position="284"/>
        <end position="315"/>
    </location>
</feature>